<protein>
    <recommendedName>
        <fullName evidence="5">Transmembrane protein</fullName>
    </recommendedName>
</protein>
<dbReference type="PANTHER" id="PTHR33868:SF11">
    <property type="entry name" value="(RAPE) HYPOTHETICAL PROTEIN"/>
    <property type="match status" value="1"/>
</dbReference>
<evidence type="ECO:0000256" key="2">
    <source>
        <dbReference type="SAM" id="Phobius"/>
    </source>
</evidence>
<accession>A0AAU9RJK5</accession>
<sequence>MVSLVCTPFSHLLYESYSSLLFGCPIYIEFSVPLVGFLCLNIDVIMGAAEARALWQRTASRCFVFHEDAKMAPRLACCHHQHSSSGNTEKSNFSSGSFGDTSDFSCDTKWWLKGSTGYDGEVTNFFFEDTKCKKLQEFVDLIGIREQEEEEDYSFISKKDTATTPWWRTTTDKDELAHLVAARSIDHKVQNCDLPPPQKLHKRIHCTSGGNGFKTAVKSPWKQGVWSDRSLSYSSSSSTESKNTSPKSSPRSDDLGKAQLLEALRHSQTRAREAEKAAREACAEKDRLITILLRQASQMLAYKQWLKLLEMEALDLQLKKKKEEEEEQEQIKGMNLKKRKQRGKKKKMGEIGKYVMAFALGFSLIGAGLLLGWTVGWLFSF</sequence>
<dbReference type="AlphaFoldDB" id="A0AAU9RJK5"/>
<keyword evidence="4" id="KW-1185">Reference proteome</keyword>
<feature type="transmembrane region" description="Helical" evidence="2">
    <location>
        <begin position="354"/>
        <end position="379"/>
    </location>
</feature>
<gene>
    <name evidence="3" type="ORF">TAV2_LOCUS3891</name>
</gene>
<proteinExistence type="predicted"/>
<feature type="compositionally biased region" description="Low complexity" evidence="1">
    <location>
        <begin position="232"/>
        <end position="249"/>
    </location>
</feature>
<feature type="transmembrane region" description="Helical" evidence="2">
    <location>
        <begin position="20"/>
        <end position="42"/>
    </location>
</feature>
<name>A0AAU9RJK5_THLAR</name>
<dbReference type="PANTHER" id="PTHR33868">
    <property type="entry name" value="EXPRESSED PROTEIN"/>
    <property type="match status" value="1"/>
</dbReference>
<reference evidence="3 4" key="1">
    <citation type="submission" date="2022-03" db="EMBL/GenBank/DDBJ databases">
        <authorList>
            <person name="Nunn A."/>
            <person name="Chopra R."/>
            <person name="Nunn A."/>
            <person name="Contreras Garrido A."/>
        </authorList>
    </citation>
    <scope>NUCLEOTIDE SEQUENCE [LARGE SCALE GENOMIC DNA]</scope>
</reference>
<dbReference type="Proteomes" id="UP000836841">
    <property type="component" value="Chromosome 1"/>
</dbReference>
<feature type="region of interest" description="Disordered" evidence="1">
    <location>
        <begin position="232"/>
        <end position="254"/>
    </location>
</feature>
<evidence type="ECO:0000256" key="1">
    <source>
        <dbReference type="SAM" id="MobiDB-lite"/>
    </source>
</evidence>
<evidence type="ECO:0000313" key="3">
    <source>
        <dbReference type="EMBL" id="CAH2039225.1"/>
    </source>
</evidence>
<evidence type="ECO:0000313" key="4">
    <source>
        <dbReference type="Proteomes" id="UP000836841"/>
    </source>
</evidence>
<dbReference type="EMBL" id="OU466857">
    <property type="protein sequence ID" value="CAH2039225.1"/>
    <property type="molecule type" value="Genomic_DNA"/>
</dbReference>
<evidence type="ECO:0008006" key="5">
    <source>
        <dbReference type="Google" id="ProtNLM"/>
    </source>
</evidence>
<keyword evidence="2" id="KW-0472">Membrane</keyword>
<keyword evidence="2" id="KW-1133">Transmembrane helix</keyword>
<keyword evidence="2" id="KW-0812">Transmembrane</keyword>
<organism evidence="3 4">
    <name type="scientific">Thlaspi arvense</name>
    <name type="common">Field penny-cress</name>
    <dbReference type="NCBI Taxonomy" id="13288"/>
    <lineage>
        <taxon>Eukaryota</taxon>
        <taxon>Viridiplantae</taxon>
        <taxon>Streptophyta</taxon>
        <taxon>Embryophyta</taxon>
        <taxon>Tracheophyta</taxon>
        <taxon>Spermatophyta</taxon>
        <taxon>Magnoliopsida</taxon>
        <taxon>eudicotyledons</taxon>
        <taxon>Gunneridae</taxon>
        <taxon>Pentapetalae</taxon>
        <taxon>rosids</taxon>
        <taxon>malvids</taxon>
        <taxon>Brassicales</taxon>
        <taxon>Brassicaceae</taxon>
        <taxon>Thlaspideae</taxon>
        <taxon>Thlaspi</taxon>
    </lineage>
</organism>